<name>A0ABM4H7D1_ODOVR</name>
<keyword evidence="4" id="KW-1185">Reference proteome</keyword>
<feature type="compositionally biased region" description="Low complexity" evidence="2">
    <location>
        <begin position="260"/>
        <end position="276"/>
    </location>
</feature>
<feature type="compositionally biased region" description="Polar residues" evidence="2">
    <location>
        <begin position="84"/>
        <end position="101"/>
    </location>
</feature>
<evidence type="ECO:0000313" key="5">
    <source>
        <dbReference type="RefSeq" id="XP_070311483.1"/>
    </source>
</evidence>
<dbReference type="PROSITE" id="PS51061">
    <property type="entry name" value="R3H"/>
    <property type="match status" value="1"/>
</dbReference>
<dbReference type="Proteomes" id="UP001652640">
    <property type="component" value="Chromosome 26"/>
</dbReference>
<dbReference type="CDD" id="cd02642">
    <property type="entry name" value="R3H_encore_like"/>
    <property type="match status" value="1"/>
</dbReference>
<feature type="domain" description="R3H" evidence="3">
    <location>
        <begin position="164"/>
        <end position="227"/>
    </location>
</feature>
<dbReference type="SUPFAM" id="SSF82708">
    <property type="entry name" value="R3H domain"/>
    <property type="match status" value="1"/>
</dbReference>
<feature type="region of interest" description="Disordered" evidence="2">
    <location>
        <begin position="338"/>
        <end position="402"/>
    </location>
</feature>
<feature type="compositionally biased region" description="Low complexity" evidence="2">
    <location>
        <begin position="382"/>
        <end position="392"/>
    </location>
</feature>
<feature type="compositionally biased region" description="Pro residues" evidence="2">
    <location>
        <begin position="457"/>
        <end position="470"/>
    </location>
</feature>
<accession>A0ABM4H7D1</accession>
<dbReference type="SMART" id="SM00393">
    <property type="entry name" value="R3H"/>
    <property type="match status" value="1"/>
</dbReference>
<dbReference type="GeneID" id="110129283"/>
<sequence>MSEPGDLSQTIVEEGGPEQETATPENGVIKSESLDEEEKLELQRRLAAQNQERRKSKSGAGKGKLTRSLAVCEESSARPGGESLQDQESIHLQLSSFPSLQEENKSRKDDSEREKEKDKNKDKTSEKPKIRMLSKDCSQEYTDSTGIDLHEFLINTLKNNSRDRMILLKMEQEIIDFIGDNNNHYKKFPQMSSYQRMLVHRVAAYFGLDHNVDQTGKSVIINKTSNTRIQFAPRKASLWKTVGSWKTVTYAVRPIRKDSSFGSESSSSAGSSGSLSRTYPPLQSTPLVSGVAATSPGCVTYPENGMGGQVAPSSASYILLPLEAATGIPPGSILLNPHTGQPFVNPDGTPAIYNPPASQQPLRSAMVGQTQPQPQQQPSPQPQQQVQPAQPQMASPLVTQSVQGLQASSQSVQYPTVSFPPQQLLPVSPTPQFPLREDVATQFSQLTLSRQSSGETPEPPTGPVYPPSLLPQPTQQPSYVIASTGQQLPTGSFSGSQQVLQPPASPQGFVHQPPPTQMPVYYYPSGQYPTSTTQQYRPMASVQFSAQRGQQIPPTAQPAGYQPVLSGQQGFQGLMGVQQPAQSQGVMSSQQGTPVQSVMVSYPAVSNYQVPMTQGSQGLPQQSYQQPLMLPTQAGQGSLPAAGMPVYCSVTPPAPQSSLRLVGPHCPSSALPAASASCRTNCASVSNAGWQVRF</sequence>
<reference evidence="5" key="2">
    <citation type="submission" date="2025-08" db="UniProtKB">
        <authorList>
            <consortium name="RefSeq"/>
        </authorList>
    </citation>
    <scope>IDENTIFICATION</scope>
    <source>
        <tissue evidence="5">Tongue muscle</tissue>
    </source>
</reference>
<feature type="region of interest" description="Disordered" evidence="2">
    <location>
        <begin position="259"/>
        <end position="281"/>
    </location>
</feature>
<feature type="region of interest" description="Disordered" evidence="2">
    <location>
        <begin position="1"/>
        <end position="130"/>
    </location>
</feature>
<reference evidence="4" key="1">
    <citation type="journal article" date="2022" name="J. Hered.">
        <title>A De Novo Chromosome-Level Genome Assembly of the White-Tailed Deer, Odocoileus Virginianus.</title>
        <authorList>
            <person name="London E.W."/>
            <person name="Roca A.L."/>
            <person name="Novakofski J.E."/>
            <person name="Mateus-Pinilla N.E."/>
        </authorList>
    </citation>
    <scope>NUCLEOTIDE SEQUENCE [LARGE SCALE GENOMIC DNA]</scope>
</reference>
<feature type="compositionally biased region" description="Polar residues" evidence="2">
    <location>
        <begin position="481"/>
        <end position="500"/>
    </location>
</feature>
<dbReference type="Gene3D" id="3.30.1370.50">
    <property type="entry name" value="R3H-like domain"/>
    <property type="match status" value="1"/>
</dbReference>
<dbReference type="PANTHER" id="PTHR15672">
    <property type="entry name" value="CAMP-REGULATED PHOSPHOPROTEIN 21 RELATED R3H DOMAIN CONTAINING PROTEIN"/>
    <property type="match status" value="1"/>
</dbReference>
<dbReference type="RefSeq" id="XP_070311483.1">
    <property type="nucleotide sequence ID" value="XM_070455382.1"/>
</dbReference>
<dbReference type="PANTHER" id="PTHR15672:SF14">
    <property type="entry name" value="CAMP-REGULATED PHOSPHOPROTEIN 21"/>
    <property type="match status" value="1"/>
</dbReference>
<protein>
    <submittedName>
        <fullName evidence="5">cAMP-regulated phosphoprotein 21 isoform X16</fullName>
    </submittedName>
</protein>
<keyword evidence="1" id="KW-0597">Phosphoprotein</keyword>
<dbReference type="InterPro" id="IPR001374">
    <property type="entry name" value="R3H_dom"/>
</dbReference>
<dbReference type="InterPro" id="IPR051937">
    <property type="entry name" value="R3H_domain_containing"/>
</dbReference>
<evidence type="ECO:0000313" key="4">
    <source>
        <dbReference type="Proteomes" id="UP001652640"/>
    </source>
</evidence>
<evidence type="ECO:0000259" key="3">
    <source>
        <dbReference type="PROSITE" id="PS51061"/>
    </source>
</evidence>
<dbReference type="Pfam" id="PF01424">
    <property type="entry name" value="R3H"/>
    <property type="match status" value="1"/>
</dbReference>
<feature type="compositionally biased region" description="Basic and acidic residues" evidence="2">
    <location>
        <begin position="102"/>
        <end position="130"/>
    </location>
</feature>
<gene>
    <name evidence="5" type="primary">ARPP21</name>
</gene>
<dbReference type="InterPro" id="IPR036867">
    <property type="entry name" value="R3H_dom_sf"/>
</dbReference>
<evidence type="ECO:0000256" key="2">
    <source>
        <dbReference type="SAM" id="MobiDB-lite"/>
    </source>
</evidence>
<organism evidence="4 5">
    <name type="scientific">Odocoileus virginianus</name>
    <name type="common">White-tailed deer</name>
    <dbReference type="NCBI Taxonomy" id="9874"/>
    <lineage>
        <taxon>Eukaryota</taxon>
        <taxon>Metazoa</taxon>
        <taxon>Chordata</taxon>
        <taxon>Craniata</taxon>
        <taxon>Vertebrata</taxon>
        <taxon>Euteleostomi</taxon>
        <taxon>Mammalia</taxon>
        <taxon>Eutheria</taxon>
        <taxon>Laurasiatheria</taxon>
        <taxon>Artiodactyla</taxon>
        <taxon>Ruminantia</taxon>
        <taxon>Pecora</taxon>
        <taxon>Cervidae</taxon>
        <taxon>Odocoileinae</taxon>
        <taxon>Odocoileus</taxon>
    </lineage>
</organism>
<evidence type="ECO:0000256" key="1">
    <source>
        <dbReference type="ARBA" id="ARBA00022553"/>
    </source>
</evidence>
<proteinExistence type="predicted"/>
<feature type="region of interest" description="Disordered" evidence="2">
    <location>
        <begin position="447"/>
        <end position="513"/>
    </location>
</feature>